<dbReference type="Gene3D" id="1.10.10.630">
    <property type="entry name" value="DnaD domain-like"/>
    <property type="match status" value="4"/>
</dbReference>
<feature type="compositionally biased region" description="Basic and acidic residues" evidence="2">
    <location>
        <begin position="453"/>
        <end position="479"/>
    </location>
</feature>
<dbReference type="AlphaFoldDB" id="A0A136Q4M8"/>
<dbReference type="EMBL" id="LSZW01000061">
    <property type="protein sequence ID" value="KXK65506.1"/>
    <property type="molecule type" value="Genomic_DNA"/>
</dbReference>
<dbReference type="RefSeq" id="WP_066519849.1">
    <property type="nucleotide sequence ID" value="NZ_CABMOF010000002.1"/>
</dbReference>
<dbReference type="Proteomes" id="UP000070366">
    <property type="component" value="Unassembled WGS sequence"/>
</dbReference>
<feature type="region of interest" description="Disordered" evidence="2">
    <location>
        <begin position="448"/>
        <end position="479"/>
    </location>
</feature>
<dbReference type="STRING" id="626937.HMPREF3293_01720"/>
<dbReference type="InterPro" id="IPR053162">
    <property type="entry name" value="DnaD"/>
</dbReference>
<sequence length="479" mass="55282">MIKFTLDEQATTPVPTIFLKKYMCDAPADYVKVYLYGLCLANAGTQLSDVELEAELHMTASQIEAALNYWCLKGQMTKSGAKYAFVMPDSTTKEDEPKKRRAPLYEMQNFNNMLRTVLARDLSPAELNKIYDYTDVFGLPQEVVLALVEYCVAERGNRISVAYLDKVAEGWSEEGVNTLEKAQQKIEGYKAVSGGANRLMRLMGLHGKYPGKTEMDLYNKWTEKWGFTHEAIEFVMKGKEFSKDQPFKYLDAILRSLYDRGITSSRKINEFYTAQKERRANIKEILTALKYSRIVVAPKHEQFYDEWRSAGFPQQIILLACAQSVKIGSRRFESVDGFLKDWKQQNLGTEDEIKKYLRKQNTIDRKITQVYESAGVERAVGEADRRTYLRLTQEKGLSHDVLLYAAEYSSLKDRPFEYMMKVLNRWAEEGVDTLEKAQKQNLSNLFAKAPGTMEREYSDEEKKKREQDAYADMERLYGE</sequence>
<keyword evidence="5" id="KW-1185">Reference proteome</keyword>
<evidence type="ECO:0000259" key="3">
    <source>
        <dbReference type="Pfam" id="PF07261"/>
    </source>
</evidence>
<organism evidence="4 5">
    <name type="scientific">Christensenella minuta</name>
    <dbReference type="NCBI Taxonomy" id="626937"/>
    <lineage>
        <taxon>Bacteria</taxon>
        <taxon>Bacillati</taxon>
        <taxon>Bacillota</taxon>
        <taxon>Clostridia</taxon>
        <taxon>Christensenellales</taxon>
        <taxon>Christensenellaceae</taxon>
        <taxon>Christensenella</taxon>
    </lineage>
</organism>
<name>A0A136Q4M8_9FIRM</name>
<dbReference type="KEGG" id="cmiu:B1H56_11340"/>
<feature type="domain" description="DnaB/C C-terminal" evidence="3">
    <location>
        <begin position="207"/>
        <end position="268"/>
    </location>
</feature>
<feature type="domain" description="DnaB/C C-terminal" evidence="3">
    <location>
        <begin position="376"/>
        <end position="440"/>
    </location>
</feature>
<evidence type="ECO:0000256" key="1">
    <source>
        <dbReference type="ARBA" id="ARBA00093462"/>
    </source>
</evidence>
<dbReference type="NCBIfam" id="TIGR01446">
    <property type="entry name" value="DnaD_dom"/>
    <property type="match status" value="2"/>
</dbReference>
<feature type="domain" description="DnaB/C C-terminal" evidence="3">
    <location>
        <begin position="297"/>
        <end position="356"/>
    </location>
</feature>
<dbReference type="SUPFAM" id="SSF158499">
    <property type="entry name" value="DnaD domain-like"/>
    <property type="match status" value="4"/>
</dbReference>
<dbReference type="PATRIC" id="fig|626937.4.peg.1699"/>
<dbReference type="Pfam" id="PF07261">
    <property type="entry name" value="DnaB_2"/>
    <property type="match status" value="4"/>
</dbReference>
<dbReference type="InterPro" id="IPR034829">
    <property type="entry name" value="DnaD-like_sf"/>
</dbReference>
<proteinExistence type="inferred from homology"/>
<dbReference type="PANTHER" id="PTHR37293:SF5">
    <property type="entry name" value="DNA REPLICATION PROTEIN"/>
    <property type="match status" value="1"/>
</dbReference>
<comment type="similarity">
    <text evidence="1">Belongs to the DnaB/DnaD family.</text>
</comment>
<evidence type="ECO:0000313" key="4">
    <source>
        <dbReference type="EMBL" id="KXK65506.1"/>
    </source>
</evidence>
<comment type="caution">
    <text evidence="4">The sequence shown here is derived from an EMBL/GenBank/DDBJ whole genome shotgun (WGS) entry which is preliminary data.</text>
</comment>
<evidence type="ECO:0000256" key="2">
    <source>
        <dbReference type="SAM" id="MobiDB-lite"/>
    </source>
</evidence>
<accession>A0A136Q4M8</accession>
<evidence type="ECO:0000313" key="5">
    <source>
        <dbReference type="Proteomes" id="UP000070366"/>
    </source>
</evidence>
<protein>
    <submittedName>
        <fullName evidence="4">DnaD domain protein</fullName>
    </submittedName>
</protein>
<dbReference type="InterPro" id="IPR006343">
    <property type="entry name" value="DnaB/C_C"/>
</dbReference>
<feature type="domain" description="DnaB/C C-terminal" evidence="3">
    <location>
        <begin position="117"/>
        <end position="185"/>
    </location>
</feature>
<reference evidence="5" key="1">
    <citation type="submission" date="2016-02" db="EMBL/GenBank/DDBJ databases">
        <authorList>
            <person name="Mitreva M."/>
            <person name="Pepin K.H."/>
            <person name="Mihindukulasuriya K.A."/>
            <person name="Fulton R."/>
            <person name="Fronick C."/>
            <person name="O'Laughlin M."/>
            <person name="Miner T."/>
            <person name="Herter B."/>
            <person name="Rosa B.A."/>
            <person name="Cordes M."/>
            <person name="Tomlinson C."/>
            <person name="Wollam A."/>
            <person name="Palsikar V.B."/>
            <person name="Mardis E.R."/>
            <person name="Wilson R.K."/>
        </authorList>
    </citation>
    <scope>NUCLEOTIDE SEQUENCE [LARGE SCALE GENOMIC DNA]</scope>
    <source>
        <strain evidence="5">DSM 22607</strain>
    </source>
</reference>
<dbReference type="OrthoDB" id="1652900at2"/>
<dbReference type="PANTHER" id="PTHR37293">
    <property type="entry name" value="PHAGE REPLICATION PROTEIN-RELATED"/>
    <property type="match status" value="1"/>
</dbReference>
<gene>
    <name evidence="4" type="ORF">HMPREF3293_01720</name>
</gene>